<gene>
    <name evidence="2" type="ORF">BE221DRAFT_74573</name>
</gene>
<dbReference type="EMBL" id="KZ155784">
    <property type="protein sequence ID" value="OUS46329.1"/>
    <property type="molecule type" value="Genomic_DNA"/>
</dbReference>
<organism evidence="2">
    <name type="scientific">Ostreococcus tauri</name>
    <name type="common">Marine green alga</name>
    <dbReference type="NCBI Taxonomy" id="70448"/>
    <lineage>
        <taxon>Eukaryota</taxon>
        <taxon>Viridiplantae</taxon>
        <taxon>Chlorophyta</taxon>
        <taxon>Mamiellophyceae</taxon>
        <taxon>Mamiellales</taxon>
        <taxon>Bathycoccaceae</taxon>
        <taxon>Ostreococcus</taxon>
    </lineage>
</organism>
<feature type="compositionally biased region" description="Basic and acidic residues" evidence="1">
    <location>
        <begin position="95"/>
        <end position="105"/>
    </location>
</feature>
<proteinExistence type="predicted"/>
<name>A0A1Y5I9S9_OSTTA</name>
<reference evidence="2" key="1">
    <citation type="submission" date="2017-04" db="EMBL/GenBank/DDBJ databases">
        <title>Population genomics of picophytoplankton unveils novel chromosome hypervariability.</title>
        <authorList>
            <consortium name="DOE Joint Genome Institute"/>
            <person name="Blanc-Mathieu R."/>
            <person name="Krasovec M."/>
            <person name="Hebrard M."/>
            <person name="Yau S."/>
            <person name="Desgranges E."/>
            <person name="Martin J."/>
            <person name="Schackwitz W."/>
            <person name="Kuo A."/>
            <person name="Salin G."/>
            <person name="Donnadieu C."/>
            <person name="Desdevises Y."/>
            <person name="Sanchez-Ferandin S."/>
            <person name="Moreau H."/>
            <person name="Rivals E."/>
            <person name="Grigoriev I.V."/>
            <person name="Grimsley N."/>
            <person name="Eyre-Walker A."/>
            <person name="Piganeau G."/>
        </authorList>
    </citation>
    <scope>NUCLEOTIDE SEQUENCE [LARGE SCALE GENOMIC DNA]</scope>
    <source>
        <strain evidence="2">RCC 1115</strain>
    </source>
</reference>
<feature type="region of interest" description="Disordered" evidence="1">
    <location>
        <begin position="48"/>
        <end position="67"/>
    </location>
</feature>
<feature type="region of interest" description="Disordered" evidence="1">
    <location>
        <begin position="80"/>
        <end position="105"/>
    </location>
</feature>
<dbReference type="AlphaFoldDB" id="A0A1Y5I9S9"/>
<evidence type="ECO:0000313" key="2">
    <source>
        <dbReference type="EMBL" id="OUS46329.1"/>
    </source>
</evidence>
<sequence>MSRVVSARASDLAHTAENARVVSRRLEHTRAATQRAVELTEKALGEFQVDGGVDGGNDFTGDDGQDGELGELVRQLESFAEKRTGAGRSIGSENGVERAERRERS</sequence>
<accession>A0A1Y5I9S9</accession>
<dbReference type="Proteomes" id="UP000195557">
    <property type="component" value="Unassembled WGS sequence"/>
</dbReference>
<evidence type="ECO:0000256" key="1">
    <source>
        <dbReference type="SAM" id="MobiDB-lite"/>
    </source>
</evidence>
<protein>
    <submittedName>
        <fullName evidence="2">Uncharacterized protein</fullName>
    </submittedName>
</protein>